<reference evidence="3" key="1">
    <citation type="submission" date="2017-02" db="EMBL/GenBank/DDBJ databases">
        <authorList>
            <person name="Varghese N."/>
            <person name="Submissions S."/>
        </authorList>
    </citation>
    <scope>NUCLEOTIDE SEQUENCE [LARGE SCALE GENOMIC DNA]</scope>
    <source>
        <strain evidence="3">DSM 22270</strain>
    </source>
</reference>
<dbReference type="Pfam" id="PF13472">
    <property type="entry name" value="Lipase_GDSL_2"/>
    <property type="match status" value="1"/>
</dbReference>
<sequence>MKLIQILFIYISLLSACSKKGDPGNAYNPGSNEPGAKFIALGDSYTIGQSVTEAERWPVLFVKSLKEAGIQYRSPDIIATTGWTTRDLIFSVDNAKPANDYDLVSLMIGVNNQFQGRSINEYRTEFRSLLTKSIALASGKVDHVFVLSIPDWGATPYGESDRANIATEIDAFNAVAKDECDKQKVIFIDITPISRQALNDPTLLARDNLHYSGKMYQLWVDAILPQIKSRI</sequence>
<dbReference type="PROSITE" id="PS51257">
    <property type="entry name" value="PROKAR_LIPOPROTEIN"/>
    <property type="match status" value="1"/>
</dbReference>
<evidence type="ECO:0000313" key="2">
    <source>
        <dbReference type="EMBL" id="SKC06482.1"/>
    </source>
</evidence>
<evidence type="ECO:0000259" key="1">
    <source>
        <dbReference type="Pfam" id="PF13472"/>
    </source>
</evidence>
<dbReference type="EMBL" id="FUZA01000005">
    <property type="protein sequence ID" value="SKC06482.1"/>
    <property type="molecule type" value="Genomic_DNA"/>
</dbReference>
<accession>A0A1T5GDN4</accession>
<proteinExistence type="predicted"/>
<gene>
    <name evidence="2" type="ORF">SAMN05660293_03964</name>
</gene>
<name>A0A1T5GDN4_9BACT</name>
<protein>
    <submittedName>
        <fullName evidence="2">Lysophospholipase L1</fullName>
    </submittedName>
</protein>
<dbReference type="GO" id="GO:0016788">
    <property type="term" value="F:hydrolase activity, acting on ester bonds"/>
    <property type="evidence" value="ECO:0007669"/>
    <property type="project" value="UniProtKB-ARBA"/>
</dbReference>
<dbReference type="AlphaFoldDB" id="A0A1T5GDN4"/>
<organism evidence="2 3">
    <name type="scientific">Dyadobacter psychrophilus</name>
    <dbReference type="NCBI Taxonomy" id="651661"/>
    <lineage>
        <taxon>Bacteria</taxon>
        <taxon>Pseudomonadati</taxon>
        <taxon>Bacteroidota</taxon>
        <taxon>Cytophagia</taxon>
        <taxon>Cytophagales</taxon>
        <taxon>Spirosomataceae</taxon>
        <taxon>Dyadobacter</taxon>
    </lineage>
</organism>
<feature type="domain" description="SGNH hydrolase-type esterase" evidence="1">
    <location>
        <begin position="40"/>
        <end position="218"/>
    </location>
</feature>
<dbReference type="Proteomes" id="UP000190897">
    <property type="component" value="Unassembled WGS sequence"/>
</dbReference>
<dbReference type="InterPro" id="IPR036514">
    <property type="entry name" value="SGNH_hydro_sf"/>
</dbReference>
<dbReference type="STRING" id="651661.SAMN05660293_03964"/>
<dbReference type="Gene3D" id="3.40.50.1110">
    <property type="entry name" value="SGNH hydrolase"/>
    <property type="match status" value="1"/>
</dbReference>
<dbReference type="RefSeq" id="WP_082216457.1">
    <property type="nucleotide sequence ID" value="NZ_FUZA01000005.1"/>
</dbReference>
<dbReference type="SUPFAM" id="SSF52266">
    <property type="entry name" value="SGNH hydrolase"/>
    <property type="match status" value="1"/>
</dbReference>
<dbReference type="InterPro" id="IPR013830">
    <property type="entry name" value="SGNH_hydro"/>
</dbReference>
<dbReference type="CDD" id="cd01832">
    <property type="entry name" value="SGNH_hydrolase_like_1"/>
    <property type="match status" value="1"/>
</dbReference>
<evidence type="ECO:0000313" key="3">
    <source>
        <dbReference type="Proteomes" id="UP000190897"/>
    </source>
</evidence>
<dbReference type="OrthoDB" id="158267at2"/>
<keyword evidence="3" id="KW-1185">Reference proteome</keyword>